<dbReference type="InterPro" id="IPR012338">
    <property type="entry name" value="Beta-lactam/transpept-like"/>
</dbReference>
<gene>
    <name evidence="3" type="ORF">ACK2TP_02115</name>
</gene>
<dbReference type="PANTHER" id="PTHR46825">
    <property type="entry name" value="D-ALANYL-D-ALANINE-CARBOXYPEPTIDASE/ENDOPEPTIDASE AMPH"/>
    <property type="match status" value="1"/>
</dbReference>
<dbReference type="RefSeq" id="WP_263413886.1">
    <property type="nucleotide sequence ID" value="NZ_BAABBH010000001.1"/>
</dbReference>
<dbReference type="Gene3D" id="3.40.710.10">
    <property type="entry name" value="DD-peptidase/beta-lactamase superfamily"/>
    <property type="match status" value="1"/>
</dbReference>
<evidence type="ECO:0000313" key="3">
    <source>
        <dbReference type="EMBL" id="MFN2974550.1"/>
    </source>
</evidence>
<reference evidence="3 4" key="1">
    <citation type="submission" date="2024-12" db="EMBL/GenBank/DDBJ databases">
        <authorList>
            <person name="Lee Y."/>
        </authorList>
    </citation>
    <scope>NUCLEOTIDE SEQUENCE [LARGE SCALE GENOMIC DNA]</scope>
    <source>
        <strain evidence="3 4">03SUJ4</strain>
    </source>
</reference>
<feature type="signal peptide" evidence="1">
    <location>
        <begin position="1"/>
        <end position="28"/>
    </location>
</feature>
<comment type="caution">
    <text evidence="3">The sequence shown here is derived from an EMBL/GenBank/DDBJ whole genome shotgun (WGS) entry which is preliminary data.</text>
</comment>
<evidence type="ECO:0000259" key="2">
    <source>
        <dbReference type="Pfam" id="PF00144"/>
    </source>
</evidence>
<keyword evidence="3" id="KW-0378">Hydrolase</keyword>
<dbReference type="EMBL" id="JBJYXY010000001">
    <property type="protein sequence ID" value="MFN2974550.1"/>
    <property type="molecule type" value="Genomic_DNA"/>
</dbReference>
<keyword evidence="1" id="KW-0732">Signal</keyword>
<sequence>MPMRFAVPLRLSATVCVAVLATTCVAEAQRLSLDERSRVHDAVQSVVDATKVPSASVGVARGGRVVYTEAFGNAQLQRNVGAASSAGADMQISELTTKPVKARPGMAYPIGSISKQFTAACILLLQEQGKLRLDDPVAKWFPNFTRANEVTIHNLLTHTSGYSDYAPQDYTIPAWTKTVQPLEVVTQWATKPLDFEPGTKWQYSNTNFQIAAQIVEKASGQKYHDFLWANVITPLHLEGVLDLDTDRDKLDVQGYEQHALGPMRRATLEAPGWYYGDAQLAMPVATLLQWDESIVHRTLLKPQSYEELETSFRLKDGTDSGYGLGVDVRTYPGGKKFITHSGEVGGYVSNNVVDLTDDISYAALTNQEASSAASSITTAIRKQLLPNVAPAQRAARPTAAAGAVTTAAQDNAALATVRAVLTSLQDGKLDRTHFTADTDFYFSPETAEDYEASLAPLGDLRDLKQDTAELRGGMVFRSYTLTFQNGKAALTTYTEPDGKIEQFLIAPAQ</sequence>
<dbReference type="InterPro" id="IPR050491">
    <property type="entry name" value="AmpC-like"/>
</dbReference>
<protein>
    <submittedName>
        <fullName evidence="3">Serine hydrolase domain-containing protein</fullName>
        <ecNumber evidence="3">3.-.-.-</ecNumber>
    </submittedName>
</protein>
<accession>A0ABW9KJ95</accession>
<proteinExistence type="predicted"/>
<dbReference type="GO" id="GO:0016787">
    <property type="term" value="F:hydrolase activity"/>
    <property type="evidence" value="ECO:0007669"/>
    <property type="project" value="UniProtKB-KW"/>
</dbReference>
<dbReference type="PANTHER" id="PTHR46825:SF9">
    <property type="entry name" value="BETA-LACTAMASE-RELATED DOMAIN-CONTAINING PROTEIN"/>
    <property type="match status" value="1"/>
</dbReference>
<organism evidence="3 4">
    <name type="scientific">Terriglobus aquaticus</name>
    <dbReference type="NCBI Taxonomy" id="940139"/>
    <lineage>
        <taxon>Bacteria</taxon>
        <taxon>Pseudomonadati</taxon>
        <taxon>Acidobacteriota</taxon>
        <taxon>Terriglobia</taxon>
        <taxon>Terriglobales</taxon>
        <taxon>Acidobacteriaceae</taxon>
        <taxon>Terriglobus</taxon>
    </lineage>
</organism>
<dbReference type="Pfam" id="PF00144">
    <property type="entry name" value="Beta-lactamase"/>
    <property type="match status" value="1"/>
</dbReference>
<feature type="chain" id="PRO_5045774503" evidence="1">
    <location>
        <begin position="29"/>
        <end position="509"/>
    </location>
</feature>
<dbReference type="InterPro" id="IPR001466">
    <property type="entry name" value="Beta-lactam-related"/>
</dbReference>
<keyword evidence="4" id="KW-1185">Reference proteome</keyword>
<dbReference type="SUPFAM" id="SSF56601">
    <property type="entry name" value="beta-lactamase/transpeptidase-like"/>
    <property type="match status" value="1"/>
</dbReference>
<dbReference type="EC" id="3.-.-.-" evidence="3"/>
<feature type="domain" description="Beta-lactamase-related" evidence="2">
    <location>
        <begin position="41"/>
        <end position="381"/>
    </location>
</feature>
<name>A0ABW9KJ95_9BACT</name>
<evidence type="ECO:0000256" key="1">
    <source>
        <dbReference type="SAM" id="SignalP"/>
    </source>
</evidence>
<dbReference type="Proteomes" id="UP001634747">
    <property type="component" value="Unassembled WGS sequence"/>
</dbReference>
<evidence type="ECO:0000313" key="4">
    <source>
        <dbReference type="Proteomes" id="UP001634747"/>
    </source>
</evidence>